<accession>A0ABT2A767</accession>
<proteinExistence type="predicted"/>
<dbReference type="RefSeq" id="WP_258845779.1">
    <property type="nucleotide sequence ID" value="NZ_JANUGX010000013.1"/>
</dbReference>
<keyword evidence="2" id="KW-0732">Signal</keyword>
<feature type="compositionally biased region" description="Basic and acidic residues" evidence="1">
    <location>
        <begin position="121"/>
        <end position="142"/>
    </location>
</feature>
<dbReference type="EMBL" id="JANUGX010000013">
    <property type="protein sequence ID" value="MCS0590002.1"/>
    <property type="molecule type" value="Genomic_DNA"/>
</dbReference>
<feature type="region of interest" description="Disordered" evidence="1">
    <location>
        <begin position="110"/>
        <end position="142"/>
    </location>
</feature>
<evidence type="ECO:0008006" key="5">
    <source>
        <dbReference type="Google" id="ProtNLM"/>
    </source>
</evidence>
<keyword evidence="4" id="KW-1185">Reference proteome</keyword>
<evidence type="ECO:0000256" key="1">
    <source>
        <dbReference type="SAM" id="MobiDB-lite"/>
    </source>
</evidence>
<feature type="region of interest" description="Disordered" evidence="1">
    <location>
        <begin position="62"/>
        <end position="90"/>
    </location>
</feature>
<evidence type="ECO:0000313" key="3">
    <source>
        <dbReference type="EMBL" id="MCS0590002.1"/>
    </source>
</evidence>
<feature type="compositionally biased region" description="Low complexity" evidence="1">
    <location>
        <begin position="66"/>
        <end position="76"/>
    </location>
</feature>
<protein>
    <recommendedName>
        <fullName evidence="5">Secreted protein</fullName>
    </recommendedName>
</protein>
<feature type="chain" id="PRO_5046074493" description="Secreted protein" evidence="2">
    <location>
        <begin position="28"/>
        <end position="142"/>
    </location>
</feature>
<evidence type="ECO:0000313" key="4">
    <source>
        <dbReference type="Proteomes" id="UP001205560"/>
    </source>
</evidence>
<sequence>MSKQKMMTLSMLAALCVLATMSMHARAQTSESQSGQEGMVVVRDPATGKMRAPTPQELRELRAKAPRPAAAVAGNPPQQPKALTGRHGAHGVRLGEKTLVYDVVTRGEDGKLSSQCVQGEDATRHALHTDNAQQEEHRHEAR</sequence>
<dbReference type="Proteomes" id="UP001205560">
    <property type="component" value="Unassembled WGS sequence"/>
</dbReference>
<feature type="signal peptide" evidence="2">
    <location>
        <begin position="1"/>
        <end position="27"/>
    </location>
</feature>
<dbReference type="NCBIfam" id="NF047450">
    <property type="entry name" value="post-PEP-CTERM_1"/>
    <property type="match status" value="1"/>
</dbReference>
<comment type="caution">
    <text evidence="3">The sequence shown here is derived from an EMBL/GenBank/DDBJ whole genome shotgun (WGS) entry which is preliminary data.</text>
</comment>
<name>A0ABT2A767_9BURK</name>
<reference evidence="3 4" key="1">
    <citation type="submission" date="2022-08" db="EMBL/GenBank/DDBJ databases">
        <title>Reclassification of Massilia species as members of the genera Telluria, Duganella, Pseudoduganella, Mokoshia gen. nov. and Zemynaea gen. nov. using orthogonal and non-orthogonal genome-based approaches.</title>
        <authorList>
            <person name="Bowman J.P."/>
        </authorList>
    </citation>
    <scope>NUCLEOTIDE SEQUENCE [LARGE SCALE GENOMIC DNA]</scope>
    <source>
        <strain evidence="3 4">LMG 28164</strain>
    </source>
</reference>
<organism evidence="3 4">
    <name type="scientific">Massilia norwichensis</name>
    <dbReference type="NCBI Taxonomy" id="1442366"/>
    <lineage>
        <taxon>Bacteria</taxon>
        <taxon>Pseudomonadati</taxon>
        <taxon>Pseudomonadota</taxon>
        <taxon>Betaproteobacteria</taxon>
        <taxon>Burkholderiales</taxon>
        <taxon>Oxalobacteraceae</taxon>
        <taxon>Telluria group</taxon>
        <taxon>Massilia</taxon>
    </lineage>
</organism>
<gene>
    <name evidence="3" type="ORF">NX782_12390</name>
</gene>
<evidence type="ECO:0000256" key="2">
    <source>
        <dbReference type="SAM" id="SignalP"/>
    </source>
</evidence>